<dbReference type="GO" id="GO:0006760">
    <property type="term" value="P:folic acid-containing compound metabolic process"/>
    <property type="evidence" value="ECO:0007669"/>
    <property type="project" value="InterPro"/>
</dbReference>
<evidence type="ECO:0000313" key="3">
    <source>
        <dbReference type="Proteomes" id="UP001152876"/>
    </source>
</evidence>
<protein>
    <submittedName>
        <fullName evidence="2">Dihydroneopterin aldolase protein</fullName>
    </submittedName>
</protein>
<dbReference type="InterPro" id="IPR006157">
    <property type="entry name" value="FolB_dom"/>
</dbReference>
<comment type="caution">
    <text evidence="2">The sequence shown here is derived from an EMBL/GenBank/DDBJ whole genome shotgun (WGS) entry which is preliminary data.</text>
</comment>
<reference evidence="2" key="1">
    <citation type="submission" date="2013-01" db="EMBL/GenBank/DDBJ databases">
        <title>Genome draft of Hydrogenophaga taeniospiralis 2K1.</title>
        <authorList>
            <person name="Gomila M."/>
            <person name="Lalucat J."/>
        </authorList>
    </citation>
    <scope>NUCLEOTIDE SEQUENCE</scope>
    <source>
        <strain evidence="2">CCUG 15921</strain>
    </source>
</reference>
<name>A0A9X4SA02_9BURK</name>
<dbReference type="Gene3D" id="3.30.1130.10">
    <property type="match status" value="1"/>
</dbReference>
<evidence type="ECO:0000313" key="2">
    <source>
        <dbReference type="EMBL" id="MDG5977360.1"/>
    </source>
</evidence>
<sequence length="150" mass="16925">MNATWTVRIERLETQLPVGIYANEQAAQPVWVSLTTTGEASAMPGSLDQCFDYEPLCRWLTQEWPQSPHTPLLETRVNQVMAFVFASDPRVRHVWVGLYKQRVSQQALVVGMERASSRAEFEALRLQAAETSAFLQTLTHHGDTHASLTQ</sequence>
<dbReference type="Proteomes" id="UP001152876">
    <property type="component" value="Unassembled WGS sequence"/>
</dbReference>
<feature type="domain" description="Dihydroneopterin aldolase/epimerase" evidence="1">
    <location>
        <begin position="7"/>
        <end position="114"/>
    </location>
</feature>
<dbReference type="InterPro" id="IPR043133">
    <property type="entry name" value="GTP-CH-I_C/QueF"/>
</dbReference>
<proteinExistence type="predicted"/>
<dbReference type="SUPFAM" id="SSF55620">
    <property type="entry name" value="Tetrahydrobiopterin biosynthesis enzymes-like"/>
    <property type="match status" value="1"/>
</dbReference>
<dbReference type="RefSeq" id="WP_068167920.1">
    <property type="nucleotide sequence ID" value="NZ_AOGK01000019.1"/>
</dbReference>
<dbReference type="GO" id="GO:0004150">
    <property type="term" value="F:dihydroneopterin aldolase activity"/>
    <property type="evidence" value="ECO:0007669"/>
    <property type="project" value="InterPro"/>
</dbReference>
<gene>
    <name evidence="2" type="ORF">H010_19027</name>
</gene>
<evidence type="ECO:0000259" key="1">
    <source>
        <dbReference type="SMART" id="SM00905"/>
    </source>
</evidence>
<dbReference type="AlphaFoldDB" id="A0A9X4SA02"/>
<dbReference type="EMBL" id="AOGK01000019">
    <property type="protein sequence ID" value="MDG5977360.1"/>
    <property type="molecule type" value="Genomic_DNA"/>
</dbReference>
<dbReference type="SMART" id="SM00905">
    <property type="entry name" value="FolB"/>
    <property type="match status" value="1"/>
</dbReference>
<accession>A0A9X4SA02</accession>
<keyword evidence="3" id="KW-1185">Reference proteome</keyword>
<organism evidence="2 3">
    <name type="scientific">Hydrogenophaga taeniospiralis CCUG 15921</name>
    <dbReference type="NCBI Taxonomy" id="1281780"/>
    <lineage>
        <taxon>Bacteria</taxon>
        <taxon>Pseudomonadati</taxon>
        <taxon>Pseudomonadota</taxon>
        <taxon>Betaproteobacteria</taxon>
        <taxon>Burkholderiales</taxon>
        <taxon>Comamonadaceae</taxon>
        <taxon>Hydrogenophaga</taxon>
    </lineage>
</organism>